<evidence type="ECO:0000313" key="2">
    <source>
        <dbReference type="EMBL" id="CAA0825302.1"/>
    </source>
</evidence>
<dbReference type="Proteomes" id="UP001153555">
    <property type="component" value="Unassembled WGS sequence"/>
</dbReference>
<dbReference type="EMBL" id="CACSLK010026072">
    <property type="protein sequence ID" value="CAA0825302.1"/>
    <property type="molecule type" value="Genomic_DNA"/>
</dbReference>
<dbReference type="PANTHER" id="PTHR33871:SF1">
    <property type="entry name" value="OS05G0503100 PROTEIN"/>
    <property type="match status" value="1"/>
</dbReference>
<keyword evidence="3" id="KW-1185">Reference proteome</keyword>
<dbReference type="PANTHER" id="PTHR33871">
    <property type="entry name" value="OS05G0503100 PROTEIN-RELATED"/>
    <property type="match status" value="1"/>
</dbReference>
<evidence type="ECO:0000256" key="1">
    <source>
        <dbReference type="SAM" id="MobiDB-lite"/>
    </source>
</evidence>
<feature type="region of interest" description="Disordered" evidence="1">
    <location>
        <begin position="115"/>
        <end position="261"/>
    </location>
</feature>
<protein>
    <submittedName>
        <fullName evidence="2">Uncharacterized protein</fullName>
    </submittedName>
</protein>
<comment type="caution">
    <text evidence="2">The sequence shown here is derived from an EMBL/GenBank/DDBJ whole genome shotgun (WGS) entry which is preliminary data.</text>
</comment>
<dbReference type="OrthoDB" id="1922230at2759"/>
<evidence type="ECO:0000313" key="3">
    <source>
        <dbReference type="Proteomes" id="UP001153555"/>
    </source>
</evidence>
<feature type="compositionally biased region" description="Basic and acidic residues" evidence="1">
    <location>
        <begin position="143"/>
        <end position="159"/>
    </location>
</feature>
<feature type="compositionally biased region" description="Low complexity" evidence="1">
    <location>
        <begin position="9"/>
        <end position="22"/>
    </location>
</feature>
<feature type="compositionally biased region" description="Basic and acidic residues" evidence="1">
    <location>
        <begin position="34"/>
        <end position="45"/>
    </location>
</feature>
<name>A0A9N7RDG7_STRHE</name>
<feature type="compositionally biased region" description="Basic and acidic residues" evidence="1">
    <location>
        <begin position="236"/>
        <end position="247"/>
    </location>
</feature>
<dbReference type="AlphaFoldDB" id="A0A9N7RDG7"/>
<proteinExistence type="predicted"/>
<feature type="compositionally biased region" description="Low complexity" evidence="1">
    <location>
        <begin position="160"/>
        <end position="177"/>
    </location>
</feature>
<accession>A0A9N7RDG7</accession>
<organism evidence="2 3">
    <name type="scientific">Striga hermonthica</name>
    <name type="common">Purple witchweed</name>
    <name type="synonym">Buchnera hermonthica</name>
    <dbReference type="NCBI Taxonomy" id="68872"/>
    <lineage>
        <taxon>Eukaryota</taxon>
        <taxon>Viridiplantae</taxon>
        <taxon>Streptophyta</taxon>
        <taxon>Embryophyta</taxon>
        <taxon>Tracheophyta</taxon>
        <taxon>Spermatophyta</taxon>
        <taxon>Magnoliopsida</taxon>
        <taxon>eudicotyledons</taxon>
        <taxon>Gunneridae</taxon>
        <taxon>Pentapetalae</taxon>
        <taxon>asterids</taxon>
        <taxon>lamiids</taxon>
        <taxon>Lamiales</taxon>
        <taxon>Orobanchaceae</taxon>
        <taxon>Buchnereae</taxon>
        <taxon>Striga</taxon>
    </lineage>
</organism>
<feature type="region of interest" description="Disordered" evidence="1">
    <location>
        <begin position="1"/>
        <end position="86"/>
    </location>
</feature>
<gene>
    <name evidence="2" type="ORF">SHERM_22084</name>
</gene>
<feature type="compositionally biased region" description="Basic and acidic residues" evidence="1">
    <location>
        <begin position="186"/>
        <end position="195"/>
    </location>
</feature>
<sequence>MGCCISMASTSPKTSKFPKTTPRNSSISKSPPRILEEETVKEVLSEIRTVPKTPPGGAHGGHRHFESPFVRNGPFPPANASTDHHNAVRKPNLAFVGGGDDLSEDVGSEICSTLGECESVGTNPAEKGEEKGGGQIRQMSPARRRDAPFSSEMKRERTVGRSPVRRPSPSPSRARPGNGSGSGYGRRRDASESSGRRSKSPVTRMDSGPMKSGSGLSPSAMKTGKSPGVTGSGLVERVRKLDEERTGGGEGPWPPTSDESLENPLVSLECFIFL</sequence>
<reference evidence="2" key="1">
    <citation type="submission" date="2019-12" db="EMBL/GenBank/DDBJ databases">
        <authorList>
            <person name="Scholes J."/>
        </authorList>
    </citation>
    <scope>NUCLEOTIDE SEQUENCE</scope>
</reference>